<keyword evidence="4 7" id="KW-1133">Transmembrane helix</keyword>
<evidence type="ECO:0000256" key="1">
    <source>
        <dbReference type="ARBA" id="ARBA00004651"/>
    </source>
</evidence>
<evidence type="ECO:0000313" key="10">
    <source>
        <dbReference type="Proteomes" id="UP001619911"/>
    </source>
</evidence>
<sequence>MKEESNKEWEEQEHLGTEEQAAQAHDQQKEEAPDTDKIQNTASAALALHYAGFWMRFWAYLLDLIVIGSISRLFVYPLFRSLGIDTASGELFSAINMATVAVFYLYFMLMTKKWGQTVGKMVFGLKVISLKSSALSWKTILFREWIGRYISATIPFLYVLVAFLSKKQGLHDYFADTTVIHEHTMIVKTSAHTV</sequence>
<feature type="transmembrane region" description="Helical" evidence="7">
    <location>
        <begin position="57"/>
        <end position="79"/>
    </location>
</feature>
<evidence type="ECO:0000256" key="6">
    <source>
        <dbReference type="SAM" id="MobiDB-lite"/>
    </source>
</evidence>
<evidence type="ECO:0000256" key="2">
    <source>
        <dbReference type="ARBA" id="ARBA00022475"/>
    </source>
</evidence>
<dbReference type="PANTHER" id="PTHR36115">
    <property type="entry name" value="PROLINE-RICH ANTIGEN HOMOLOG-RELATED"/>
    <property type="match status" value="1"/>
</dbReference>
<dbReference type="SUPFAM" id="SSF103473">
    <property type="entry name" value="MFS general substrate transporter"/>
    <property type="match status" value="1"/>
</dbReference>
<evidence type="ECO:0000256" key="4">
    <source>
        <dbReference type="ARBA" id="ARBA00022989"/>
    </source>
</evidence>
<keyword evidence="10" id="KW-1185">Reference proteome</keyword>
<keyword evidence="2" id="KW-1003">Cell membrane</keyword>
<protein>
    <submittedName>
        <fullName evidence="9">RDD family protein</fullName>
    </submittedName>
</protein>
<feature type="compositionally biased region" description="Basic and acidic residues" evidence="6">
    <location>
        <begin position="1"/>
        <end position="17"/>
    </location>
</feature>
<evidence type="ECO:0000259" key="8">
    <source>
        <dbReference type="Pfam" id="PF06271"/>
    </source>
</evidence>
<keyword evidence="5 7" id="KW-0472">Membrane</keyword>
<keyword evidence="3 7" id="KW-0812">Transmembrane</keyword>
<comment type="subcellular location">
    <subcellularLocation>
        <location evidence="1">Cell membrane</location>
        <topology evidence="1">Multi-pass membrane protein</topology>
    </subcellularLocation>
</comment>
<dbReference type="EMBL" id="JAUIYO010000001">
    <property type="protein sequence ID" value="MFK2824677.1"/>
    <property type="molecule type" value="Genomic_DNA"/>
</dbReference>
<feature type="domain" description="RDD" evidence="8">
    <location>
        <begin position="50"/>
        <end position="175"/>
    </location>
</feature>
<feature type="transmembrane region" description="Helical" evidence="7">
    <location>
        <begin position="91"/>
        <end position="109"/>
    </location>
</feature>
<dbReference type="PANTHER" id="PTHR36115:SF9">
    <property type="entry name" value="LMO1584 PROTEIN"/>
    <property type="match status" value="1"/>
</dbReference>
<organism evidence="9 10">
    <name type="scientific">Bacillus lumedeiriae</name>
    <dbReference type="NCBI Taxonomy" id="3058829"/>
    <lineage>
        <taxon>Bacteria</taxon>
        <taxon>Bacillati</taxon>
        <taxon>Bacillota</taxon>
        <taxon>Bacilli</taxon>
        <taxon>Bacillales</taxon>
        <taxon>Bacillaceae</taxon>
        <taxon>Bacillus</taxon>
    </lineage>
</organism>
<evidence type="ECO:0000313" key="9">
    <source>
        <dbReference type="EMBL" id="MFK2824677.1"/>
    </source>
</evidence>
<dbReference type="InterPro" id="IPR010432">
    <property type="entry name" value="RDD"/>
</dbReference>
<comment type="caution">
    <text evidence="9">The sequence shown here is derived from an EMBL/GenBank/DDBJ whole genome shotgun (WGS) entry which is preliminary data.</text>
</comment>
<dbReference type="RefSeq" id="WP_404314406.1">
    <property type="nucleotide sequence ID" value="NZ_JAUIYO010000001.1"/>
</dbReference>
<accession>A0ABW8I5G7</accession>
<reference evidence="9 10" key="1">
    <citation type="submission" date="2023-07" db="EMBL/GenBank/DDBJ databases">
        <title>Bacillus lucianemedeirus sp. nov, a new species isolated from an immunobiological production facility.</title>
        <authorList>
            <person name="Costa L.V."/>
            <person name="Miranda R.V.S.L."/>
            <person name="Brandao M.L.L."/>
            <person name="Reis C.M.F."/>
            <person name="Frazao A.M."/>
            <person name="Cruz F.V."/>
            <person name="Baio P.V.P."/>
            <person name="Veras J.F.C."/>
            <person name="Ramos J.N."/>
            <person name="Vieira V."/>
        </authorList>
    </citation>
    <scope>NUCLEOTIDE SEQUENCE [LARGE SCALE GENOMIC DNA]</scope>
    <source>
        <strain evidence="9 10">B190/17</strain>
    </source>
</reference>
<evidence type="ECO:0000256" key="3">
    <source>
        <dbReference type="ARBA" id="ARBA00022692"/>
    </source>
</evidence>
<dbReference type="InterPro" id="IPR036259">
    <property type="entry name" value="MFS_trans_sf"/>
</dbReference>
<proteinExistence type="predicted"/>
<dbReference type="InterPro" id="IPR051791">
    <property type="entry name" value="Pra-immunoreactive"/>
</dbReference>
<feature type="transmembrane region" description="Helical" evidence="7">
    <location>
        <begin position="146"/>
        <end position="164"/>
    </location>
</feature>
<feature type="compositionally biased region" description="Basic and acidic residues" evidence="6">
    <location>
        <begin position="26"/>
        <end position="36"/>
    </location>
</feature>
<evidence type="ECO:0000256" key="7">
    <source>
        <dbReference type="SAM" id="Phobius"/>
    </source>
</evidence>
<evidence type="ECO:0000256" key="5">
    <source>
        <dbReference type="ARBA" id="ARBA00023136"/>
    </source>
</evidence>
<dbReference type="Pfam" id="PF06271">
    <property type="entry name" value="RDD"/>
    <property type="match status" value="1"/>
</dbReference>
<dbReference type="Proteomes" id="UP001619911">
    <property type="component" value="Unassembled WGS sequence"/>
</dbReference>
<name>A0ABW8I5G7_9BACI</name>
<gene>
    <name evidence="9" type="ORF">QYG89_03050</name>
</gene>
<feature type="region of interest" description="Disordered" evidence="6">
    <location>
        <begin position="1"/>
        <end position="36"/>
    </location>
</feature>